<dbReference type="Proteomes" id="UP001229421">
    <property type="component" value="Unassembled WGS sequence"/>
</dbReference>
<accession>A0AAD8JML8</accession>
<evidence type="ECO:0000313" key="1">
    <source>
        <dbReference type="EMBL" id="KAK1407300.1"/>
    </source>
</evidence>
<keyword evidence="2" id="KW-1185">Reference proteome</keyword>
<evidence type="ECO:0000313" key="2">
    <source>
        <dbReference type="Proteomes" id="UP001229421"/>
    </source>
</evidence>
<proteinExistence type="predicted"/>
<organism evidence="1 2">
    <name type="scientific">Tagetes erecta</name>
    <name type="common">African marigold</name>
    <dbReference type="NCBI Taxonomy" id="13708"/>
    <lineage>
        <taxon>Eukaryota</taxon>
        <taxon>Viridiplantae</taxon>
        <taxon>Streptophyta</taxon>
        <taxon>Embryophyta</taxon>
        <taxon>Tracheophyta</taxon>
        <taxon>Spermatophyta</taxon>
        <taxon>Magnoliopsida</taxon>
        <taxon>eudicotyledons</taxon>
        <taxon>Gunneridae</taxon>
        <taxon>Pentapetalae</taxon>
        <taxon>asterids</taxon>
        <taxon>campanulids</taxon>
        <taxon>Asterales</taxon>
        <taxon>Asteraceae</taxon>
        <taxon>Asteroideae</taxon>
        <taxon>Heliantheae alliance</taxon>
        <taxon>Tageteae</taxon>
        <taxon>Tagetes</taxon>
    </lineage>
</organism>
<gene>
    <name evidence="1" type="ORF">QVD17_38914</name>
</gene>
<dbReference type="PANTHER" id="PTHR33781">
    <property type="entry name" value="PROTEIN PHYTOCHROME KINASE SUBSTRATE 1-RELATED"/>
    <property type="match status" value="1"/>
</dbReference>
<comment type="caution">
    <text evidence="1">The sequence shown here is derived from an EMBL/GenBank/DDBJ whole genome shotgun (WGS) entry which is preliminary data.</text>
</comment>
<dbReference type="PANTHER" id="PTHR33781:SF3">
    <property type="entry name" value="PROTEIN PHYTOCHROME KINASE SUBSTRATE 3"/>
    <property type="match status" value="1"/>
</dbReference>
<dbReference type="EMBL" id="JAUHHV010000011">
    <property type="protein sequence ID" value="KAK1407300.1"/>
    <property type="molecule type" value="Genomic_DNA"/>
</dbReference>
<dbReference type="GO" id="GO:0009638">
    <property type="term" value="P:phototropism"/>
    <property type="evidence" value="ECO:0007669"/>
    <property type="project" value="InterPro"/>
</dbReference>
<sequence>MENEAKFNSTDVRVASFSCYLKPRENKQSSKKFSHIFRRASLCLTTKAVDPFAFPDLTAKQKKFEEKSRTSFEVFHSETINKGDIMKNLARKMSFLTWDAIPKASHELVSITYDDVASDASSDLFEIEIFSRTGSFSEFSSGYSDYDEKKTVHTTTISQTPVKNKTGTRRKPQKTTAAGLLGCRSQQSVKVAEPVYKTTNKLKH</sequence>
<name>A0AAD8JML8_TARER</name>
<protein>
    <submittedName>
        <fullName evidence="1">Uncharacterized protein</fullName>
    </submittedName>
</protein>
<reference evidence="1" key="1">
    <citation type="journal article" date="2023" name="bioRxiv">
        <title>Improved chromosome-level genome assembly for marigold (Tagetes erecta).</title>
        <authorList>
            <person name="Jiang F."/>
            <person name="Yuan L."/>
            <person name="Wang S."/>
            <person name="Wang H."/>
            <person name="Xu D."/>
            <person name="Wang A."/>
            <person name="Fan W."/>
        </authorList>
    </citation>
    <scope>NUCLEOTIDE SEQUENCE</scope>
    <source>
        <strain evidence="1">WSJ</strain>
        <tissue evidence="1">Leaf</tissue>
    </source>
</reference>
<dbReference type="AlphaFoldDB" id="A0AAD8JML8"/>
<dbReference type="InterPro" id="IPR039615">
    <property type="entry name" value="PKS"/>
</dbReference>